<accession>A0A315XQ45</accession>
<evidence type="ECO:0000313" key="1">
    <source>
        <dbReference type="EMBL" id="PWB88133.1"/>
    </source>
</evidence>
<sequence>MPGDIMYGEIDLESYTISIIRLNTAFQKLEDNADVLEIRSLFEESYEDLQKIYLDIVDDLNQDEVNLNEYYLFFANGKQAFPQYIDALKSIDNDELESSVKSLLNVFENLNKIAKEFKGIDLNDY</sequence>
<name>A0A315XQ45_9EURY</name>
<protein>
    <submittedName>
        <fullName evidence="1">Uncharacterized protein</fullName>
    </submittedName>
</protein>
<keyword evidence="2" id="KW-1185">Reference proteome</keyword>
<gene>
    <name evidence="1" type="ORF">MBBTH_02770</name>
</gene>
<reference evidence="1 2" key="1">
    <citation type="submission" date="2017-03" db="EMBL/GenBank/DDBJ databases">
        <title>Genome sequence of Methanobrevibacter thaueri.</title>
        <authorList>
            <person name="Poehlein A."/>
            <person name="Seedorf H."/>
            <person name="Daniel R."/>
        </authorList>
    </citation>
    <scope>NUCLEOTIDE SEQUENCE [LARGE SCALE GENOMIC DNA]</scope>
    <source>
        <strain evidence="1 2">DSM 11995</strain>
    </source>
</reference>
<evidence type="ECO:0000313" key="2">
    <source>
        <dbReference type="Proteomes" id="UP000251717"/>
    </source>
</evidence>
<dbReference type="AlphaFoldDB" id="A0A315XQ45"/>
<dbReference type="EMBL" id="MZGS01000014">
    <property type="protein sequence ID" value="PWB88133.1"/>
    <property type="molecule type" value="Genomic_DNA"/>
</dbReference>
<proteinExistence type="predicted"/>
<comment type="caution">
    <text evidence="1">The sequence shown here is derived from an EMBL/GenBank/DDBJ whole genome shotgun (WGS) entry which is preliminary data.</text>
</comment>
<organism evidence="1 2">
    <name type="scientific">Methanobrevibacter thaueri</name>
    <dbReference type="NCBI Taxonomy" id="190975"/>
    <lineage>
        <taxon>Archaea</taxon>
        <taxon>Methanobacteriati</taxon>
        <taxon>Methanobacteriota</taxon>
        <taxon>Methanomada group</taxon>
        <taxon>Methanobacteria</taxon>
        <taxon>Methanobacteriales</taxon>
        <taxon>Methanobacteriaceae</taxon>
        <taxon>Methanobrevibacter</taxon>
    </lineage>
</organism>
<dbReference type="Proteomes" id="UP000251717">
    <property type="component" value="Unassembled WGS sequence"/>
</dbReference>